<dbReference type="VEuPathDB" id="TriTrypDB:TcCLB.511643.110"/>
<evidence type="ECO:0000259" key="5">
    <source>
        <dbReference type="Pfam" id="PF22925"/>
    </source>
</evidence>
<protein>
    <submittedName>
        <fullName evidence="6">Putative trans-sialidase, Group V</fullName>
    </submittedName>
</protein>
<dbReference type="VEuPathDB" id="TriTrypDB:TCDM_13064"/>
<feature type="signal peptide" evidence="3">
    <location>
        <begin position="1"/>
        <end position="29"/>
    </location>
</feature>
<dbReference type="VEuPathDB" id="TriTrypDB:Tc_MARK_8268"/>
<dbReference type="InterPro" id="IPR008377">
    <property type="entry name" value="Sialidase_trypan"/>
</dbReference>
<dbReference type="PANTHER" id="PTHR10628:SF30">
    <property type="entry name" value="EXO-ALPHA-SIALIDASE"/>
    <property type="match status" value="1"/>
</dbReference>
<dbReference type="EMBL" id="PRFA01000125">
    <property type="protein sequence ID" value="PWU86325.1"/>
    <property type="molecule type" value="Genomic_DNA"/>
</dbReference>
<evidence type="ECO:0000256" key="2">
    <source>
        <dbReference type="SAM" id="MobiDB-lite"/>
    </source>
</evidence>
<keyword evidence="1" id="KW-0677">Repeat</keyword>
<evidence type="ECO:0000256" key="1">
    <source>
        <dbReference type="ARBA" id="ARBA00022737"/>
    </source>
</evidence>
<dbReference type="GO" id="GO:0016020">
    <property type="term" value="C:membrane"/>
    <property type="evidence" value="ECO:0007669"/>
    <property type="project" value="TreeGrafter"/>
</dbReference>
<name>A0A2V2UQ18_TRYCR</name>
<dbReference type="Gene3D" id="2.60.120.200">
    <property type="match status" value="1"/>
</dbReference>
<dbReference type="InterPro" id="IPR055239">
    <property type="entry name" value="TS_C"/>
</dbReference>
<dbReference type="PANTHER" id="PTHR10628">
    <property type="entry name" value="SIALIDASE"/>
    <property type="match status" value="1"/>
</dbReference>
<dbReference type="VEuPathDB" id="TriTrypDB:BCY84_07742"/>
<dbReference type="VEuPathDB" id="TriTrypDB:TCSYLVIO_009512"/>
<keyword evidence="3" id="KW-0732">Signal</keyword>
<feature type="region of interest" description="Disordered" evidence="2">
    <location>
        <begin position="905"/>
        <end position="936"/>
    </location>
</feature>
<evidence type="ECO:0000259" key="4">
    <source>
        <dbReference type="Pfam" id="PF13859"/>
    </source>
</evidence>
<dbReference type="Pfam" id="PF13859">
    <property type="entry name" value="BNR_3"/>
    <property type="match status" value="1"/>
</dbReference>
<dbReference type="VEuPathDB" id="TriTrypDB:C4B63_125g58"/>
<dbReference type="InterPro" id="IPR026856">
    <property type="entry name" value="Sialidase_fam"/>
</dbReference>
<dbReference type="GO" id="GO:0009313">
    <property type="term" value="P:oligosaccharide catabolic process"/>
    <property type="evidence" value="ECO:0007669"/>
    <property type="project" value="TreeGrafter"/>
</dbReference>
<dbReference type="GO" id="GO:0006689">
    <property type="term" value="P:ganglioside catabolic process"/>
    <property type="evidence" value="ECO:0007669"/>
    <property type="project" value="TreeGrafter"/>
</dbReference>
<sequence>MMVPLTVDGWRCSLFHSFFLFSLFLSITSEEGKQALIATVKFEGTERNNSTHTAHTHIYMLSRVAAVMTPCTHNRRRVTGSSGRRREGRASEPQRPNMSRHLFYSVVLLLLVVMMCGNAGGAAQAEEQASESTFEWKGIKDVEDEKGVTVKSLVVPGLLNVGSDLFAVAEAQWKKNSEGDSFTGIASQLLTVDNDNTPVEVLKEVKETQFLEEGTSAGLKKKVDVSRPTTVMKGNDIYMLVGKYSPAAATGENGDADDGGLLFVKGEVCDESKDRIKWKDNDGVSRIPVGELDSWTGLIGGGGSGVHTHDGRLMFPVEGTKKGEAPNNEKAVSLLIYTLKDNAASWKLSKEAPDGGCSDPSVVEWKKEDKKLIMMTACDDGRRRVYESSDMGDSWTEALGTLSRVWCNKKGEGEKAVRSGFITATIDGDENNRNVMLVTLPVYSKKDESKKEKGELHLWLTDNTHIVDIGPVSDDDAAASSLLYRSGKSEDKKEELIALYEKKKKGDEGKPSPGMVSVLLTAQLQRVKDVLATWNKADDSVSKLCPSSAEKSTSPDNACSPTVKITDGLVGFLSGNFSENTWRDEYLGVNATVNNDGGKKATMHEGGVKFTGAWAQWPVGEQGENQLYHFANYNFTLVATVSIDGEPTSGNIPLMGAKMNDDENPVLLGLSYENGGKWKLLCGGGTPKEHSSTSEQTTHQVAIVLQNGTQGSAYVDGQRVGGDVPCDLINKKDKRISHFYIGGDGDSAGVSGVQDVSVTVRNVLLYNRPLDDDDITALNPNKVPIPPLVVGSAQGTSLQSLSDGQAASGPGSLNENEGAGGGRASPSEPSTVTTSEEESVKQLALRASPGGSKQVDVASSSDGDPRVGTEARGAMQGDTPPQTPVDTPDKADTNAPIATDVAQVDPADKTEVGASSGANRETAEGTNGQEEELHAQHSEVKAAALNSSLGNVSQGNNSDAGTVCGSGLMLLLLLGLWVFAAL</sequence>
<dbReference type="SUPFAM" id="SSF49899">
    <property type="entry name" value="Concanavalin A-like lectins/glucanases"/>
    <property type="match status" value="1"/>
</dbReference>
<evidence type="ECO:0000313" key="7">
    <source>
        <dbReference type="Proteomes" id="UP000246121"/>
    </source>
</evidence>
<gene>
    <name evidence="6" type="ORF">C4B63_125g58</name>
</gene>
<feature type="compositionally biased region" description="Polar residues" evidence="2">
    <location>
        <begin position="796"/>
        <end position="815"/>
    </location>
</feature>
<dbReference type="VEuPathDB" id="TriTrypDB:Tc_MARK_7035"/>
<feature type="chain" id="PRO_5016064966" evidence="3">
    <location>
        <begin position="30"/>
        <end position="982"/>
    </location>
</feature>
<dbReference type="InterPro" id="IPR021287">
    <property type="entry name" value="Trans-sialidase_CS"/>
</dbReference>
<feature type="region of interest" description="Disordered" evidence="2">
    <location>
        <begin position="796"/>
        <end position="893"/>
    </location>
</feature>
<organism evidence="6 7">
    <name type="scientific">Trypanosoma cruzi</name>
    <dbReference type="NCBI Taxonomy" id="5693"/>
    <lineage>
        <taxon>Eukaryota</taxon>
        <taxon>Discoba</taxon>
        <taxon>Euglenozoa</taxon>
        <taxon>Kinetoplastea</taxon>
        <taxon>Metakinetoplastina</taxon>
        <taxon>Trypanosomatida</taxon>
        <taxon>Trypanosomatidae</taxon>
        <taxon>Trypanosoma</taxon>
        <taxon>Schizotrypanum</taxon>
    </lineage>
</organism>
<feature type="domain" description="Trans-sialidase C-terminal" evidence="5">
    <location>
        <begin position="565"/>
        <end position="772"/>
    </location>
</feature>
<dbReference type="VEuPathDB" id="TriTrypDB:TcYC6_0130830"/>
<dbReference type="InterPro" id="IPR011040">
    <property type="entry name" value="Sialidase"/>
</dbReference>
<dbReference type="VEuPathDB" id="TriTrypDB:TCSYLVIO_008479"/>
<dbReference type="SUPFAM" id="SSF50939">
    <property type="entry name" value="Sialidases"/>
    <property type="match status" value="1"/>
</dbReference>
<feature type="domain" description="Sialidase" evidence="4">
    <location>
        <begin position="155"/>
        <end position="501"/>
    </location>
</feature>
<dbReference type="VEuPathDB" id="TriTrypDB:TcG_10622"/>
<dbReference type="PRINTS" id="PR01803">
    <property type="entry name" value="TCSIALIDASE"/>
</dbReference>
<dbReference type="AlphaFoldDB" id="A0A2V2UQ18"/>
<evidence type="ECO:0000313" key="6">
    <source>
        <dbReference type="EMBL" id="PWU86325.1"/>
    </source>
</evidence>
<dbReference type="Pfam" id="PF22925">
    <property type="entry name" value="TS_C"/>
    <property type="match status" value="1"/>
</dbReference>
<feature type="region of interest" description="Disordered" evidence="2">
    <location>
        <begin position="75"/>
        <end position="95"/>
    </location>
</feature>
<dbReference type="Proteomes" id="UP000246121">
    <property type="component" value="Unassembled WGS sequence"/>
</dbReference>
<dbReference type="GO" id="GO:0004308">
    <property type="term" value="F:exo-alpha-sialidase activity"/>
    <property type="evidence" value="ECO:0007669"/>
    <property type="project" value="InterPro"/>
</dbReference>
<dbReference type="VEuPathDB" id="TriTrypDB:C3747_145g105"/>
<feature type="compositionally biased region" description="Polar residues" evidence="2">
    <location>
        <begin position="916"/>
        <end position="928"/>
    </location>
</feature>
<dbReference type="VEuPathDB" id="TriTrypDB:TcCL_NonESM12581"/>
<dbReference type="VEuPathDB" id="TriTrypDB:TcCLB.506885.480"/>
<comment type="caution">
    <text evidence="6">The sequence shown here is derived from an EMBL/GenBank/DDBJ whole genome shotgun (WGS) entry which is preliminary data.</text>
</comment>
<dbReference type="Pfam" id="PF11052">
    <property type="entry name" value="Tr-sialidase_C"/>
    <property type="match status" value="1"/>
</dbReference>
<dbReference type="Gene3D" id="2.120.10.10">
    <property type="match status" value="1"/>
</dbReference>
<evidence type="ECO:0000256" key="3">
    <source>
        <dbReference type="SAM" id="SignalP"/>
    </source>
</evidence>
<dbReference type="VEuPathDB" id="TriTrypDB:ECC02_012129"/>
<proteinExistence type="predicted"/>
<dbReference type="CDD" id="cd15482">
    <property type="entry name" value="Sialidase_non-viral"/>
    <property type="match status" value="1"/>
</dbReference>
<dbReference type="InterPro" id="IPR036278">
    <property type="entry name" value="Sialidase_sf"/>
</dbReference>
<dbReference type="GO" id="GO:0005737">
    <property type="term" value="C:cytoplasm"/>
    <property type="evidence" value="ECO:0007669"/>
    <property type="project" value="TreeGrafter"/>
</dbReference>
<reference evidence="6 7" key="1">
    <citation type="journal article" date="2018" name="Microb. Genom.">
        <title>Expanding an expanded genome: long-read sequencing of Trypanosoma cruzi.</title>
        <authorList>
            <person name="Berna L."/>
            <person name="Rodriguez M."/>
            <person name="Chiribao M.L."/>
            <person name="Parodi-Talice A."/>
            <person name="Pita S."/>
            <person name="Rijo G."/>
            <person name="Alvarez-Valin F."/>
            <person name="Robello C."/>
        </authorList>
    </citation>
    <scope>NUCLEOTIDE SEQUENCE [LARGE SCALE GENOMIC DNA]</scope>
    <source>
        <strain evidence="6 7">Dm28c</strain>
    </source>
</reference>
<feature type="compositionally biased region" description="Low complexity" evidence="2">
    <location>
        <begin position="825"/>
        <end position="834"/>
    </location>
</feature>
<dbReference type="InterPro" id="IPR013320">
    <property type="entry name" value="ConA-like_dom_sf"/>
</dbReference>
<accession>A0A2V2UQ18</accession>
<dbReference type="VEuPathDB" id="TriTrypDB:TCSYLVIO_011036"/>